<feature type="transmembrane region" description="Helical" evidence="1">
    <location>
        <begin position="44"/>
        <end position="63"/>
    </location>
</feature>
<feature type="transmembrane region" description="Helical" evidence="1">
    <location>
        <begin position="127"/>
        <end position="151"/>
    </location>
</feature>
<sequence>MMILPANKREDFYFGLMMVTGMALVMITYNMIRNDLFGTISPGVTVLQYVLGFMIAFVIEMYVVGPVAKKIAFSLPYDKSKKIYVILSLAFCMVTGMVLCMSLYGLISSSLADSLGEGSLIKHYFSIVFHNYILAFPLQLIVMGPLVRFLFSKFVAKKSHAPKLAA</sequence>
<reference evidence="3" key="1">
    <citation type="submission" date="2016-10" db="EMBL/GenBank/DDBJ databases">
        <authorList>
            <person name="Varghese N."/>
            <person name="Submissions S."/>
        </authorList>
    </citation>
    <scope>NUCLEOTIDE SEQUENCE [LARGE SCALE GENOMIC DNA]</scope>
    <source>
        <strain evidence="3">CGMCC 1.10784</strain>
    </source>
</reference>
<evidence type="ECO:0008006" key="4">
    <source>
        <dbReference type="Google" id="ProtNLM"/>
    </source>
</evidence>
<name>A0A1I1TFU5_9BACL</name>
<dbReference type="Pfam" id="PF11391">
    <property type="entry name" value="DUF2798"/>
    <property type="match status" value="2"/>
</dbReference>
<feature type="transmembrane region" description="Helical" evidence="1">
    <location>
        <begin position="12"/>
        <end position="32"/>
    </location>
</feature>
<dbReference type="RefSeq" id="WP_245772855.1">
    <property type="nucleotide sequence ID" value="NZ_FOMT01000001.1"/>
</dbReference>
<keyword evidence="1" id="KW-0812">Transmembrane</keyword>
<dbReference type="AlphaFoldDB" id="A0A1I1TFU5"/>
<evidence type="ECO:0000256" key="1">
    <source>
        <dbReference type="SAM" id="Phobius"/>
    </source>
</evidence>
<feature type="transmembrane region" description="Helical" evidence="1">
    <location>
        <begin position="83"/>
        <end position="107"/>
    </location>
</feature>
<organism evidence="2 3">
    <name type="scientific">Paenibacillus catalpae</name>
    <dbReference type="NCBI Taxonomy" id="1045775"/>
    <lineage>
        <taxon>Bacteria</taxon>
        <taxon>Bacillati</taxon>
        <taxon>Bacillota</taxon>
        <taxon>Bacilli</taxon>
        <taxon>Bacillales</taxon>
        <taxon>Paenibacillaceae</taxon>
        <taxon>Paenibacillus</taxon>
    </lineage>
</organism>
<dbReference type="Proteomes" id="UP000198855">
    <property type="component" value="Unassembled WGS sequence"/>
</dbReference>
<evidence type="ECO:0000313" key="3">
    <source>
        <dbReference type="Proteomes" id="UP000198855"/>
    </source>
</evidence>
<dbReference type="InterPro" id="IPR021529">
    <property type="entry name" value="DUF2798"/>
</dbReference>
<proteinExistence type="predicted"/>
<dbReference type="EMBL" id="FOMT01000001">
    <property type="protein sequence ID" value="SFD57439.1"/>
    <property type="molecule type" value="Genomic_DNA"/>
</dbReference>
<evidence type="ECO:0000313" key="2">
    <source>
        <dbReference type="EMBL" id="SFD57439.1"/>
    </source>
</evidence>
<keyword evidence="3" id="KW-1185">Reference proteome</keyword>
<gene>
    <name evidence="2" type="ORF">SAMN05216378_0491</name>
</gene>
<accession>A0A1I1TFU5</accession>
<dbReference type="STRING" id="1045775.SAMN05216378_0491"/>
<keyword evidence="1" id="KW-0472">Membrane</keyword>
<keyword evidence="1" id="KW-1133">Transmembrane helix</keyword>
<protein>
    <recommendedName>
        <fullName evidence="4">DUF2798 domain-containing protein</fullName>
    </recommendedName>
</protein>